<feature type="region of interest" description="Disordered" evidence="1">
    <location>
        <begin position="109"/>
        <end position="128"/>
    </location>
</feature>
<sequence length="128" mass="14224">MVWIFARRPMDRDFDVVIEGSTRIECPVRCRPRSTTSSGIHPVTSIDLKPSPLAPSISLPSDLGTLQIWSVLNAFLKWPEAKPFFLAKALVNGLFDWKPSNKESIFLQVPQGSQEKSSLKSPSRGAQS</sequence>
<comment type="caution">
    <text evidence="2">The sequence shown here is derived from an EMBL/GenBank/DDBJ whole genome shotgun (WGS) entry which is preliminary data.</text>
</comment>
<feature type="compositionally biased region" description="Polar residues" evidence="1">
    <location>
        <begin position="110"/>
        <end position="128"/>
    </location>
</feature>
<dbReference type="Proteomes" id="UP000835052">
    <property type="component" value="Unassembled WGS sequence"/>
</dbReference>
<gene>
    <name evidence="2" type="ORF">CAUJ_LOCUS5837</name>
</gene>
<evidence type="ECO:0000256" key="1">
    <source>
        <dbReference type="SAM" id="MobiDB-lite"/>
    </source>
</evidence>
<evidence type="ECO:0000313" key="3">
    <source>
        <dbReference type="Proteomes" id="UP000835052"/>
    </source>
</evidence>
<reference evidence="2" key="1">
    <citation type="submission" date="2020-10" db="EMBL/GenBank/DDBJ databases">
        <authorList>
            <person name="Kikuchi T."/>
        </authorList>
    </citation>
    <scope>NUCLEOTIDE SEQUENCE</scope>
    <source>
        <strain evidence="2">NKZ352</strain>
    </source>
</reference>
<organism evidence="2 3">
    <name type="scientific">Caenorhabditis auriculariae</name>
    <dbReference type="NCBI Taxonomy" id="2777116"/>
    <lineage>
        <taxon>Eukaryota</taxon>
        <taxon>Metazoa</taxon>
        <taxon>Ecdysozoa</taxon>
        <taxon>Nematoda</taxon>
        <taxon>Chromadorea</taxon>
        <taxon>Rhabditida</taxon>
        <taxon>Rhabditina</taxon>
        <taxon>Rhabditomorpha</taxon>
        <taxon>Rhabditoidea</taxon>
        <taxon>Rhabditidae</taxon>
        <taxon>Peloderinae</taxon>
        <taxon>Caenorhabditis</taxon>
    </lineage>
</organism>
<proteinExistence type="predicted"/>
<dbReference type="AlphaFoldDB" id="A0A8S1H536"/>
<protein>
    <submittedName>
        <fullName evidence="2">Uncharacterized protein</fullName>
    </submittedName>
</protein>
<dbReference type="EMBL" id="CAJGYM010000012">
    <property type="protein sequence ID" value="CAD6189918.1"/>
    <property type="molecule type" value="Genomic_DNA"/>
</dbReference>
<name>A0A8S1H536_9PELO</name>
<evidence type="ECO:0000313" key="2">
    <source>
        <dbReference type="EMBL" id="CAD6189918.1"/>
    </source>
</evidence>
<keyword evidence="3" id="KW-1185">Reference proteome</keyword>
<accession>A0A8S1H536</accession>